<name>A0AAV2LH49_KNICA</name>
<dbReference type="Proteomes" id="UP001497482">
    <property type="component" value="Chromosome 23"/>
</dbReference>
<feature type="compositionally biased region" description="Basic and acidic residues" evidence="1">
    <location>
        <begin position="90"/>
        <end position="99"/>
    </location>
</feature>
<proteinExistence type="predicted"/>
<evidence type="ECO:0000313" key="3">
    <source>
        <dbReference type="Proteomes" id="UP001497482"/>
    </source>
</evidence>
<sequence>MSLTPPQTRHVTATLTLPLCCVRRWLTNRDRDWDQDRDQDRDQDNHGTSHHHHHHHRRPGHRTNPGHGSACALGEEPRVDTNGDVNMDETSSHSIREHS</sequence>
<feature type="compositionally biased region" description="Basic and acidic residues" evidence="1">
    <location>
        <begin position="31"/>
        <end position="47"/>
    </location>
</feature>
<protein>
    <submittedName>
        <fullName evidence="2">Uncharacterized protein</fullName>
    </submittedName>
</protein>
<organism evidence="2 3">
    <name type="scientific">Knipowitschia caucasica</name>
    <name type="common">Caucasian dwarf goby</name>
    <name type="synonym">Pomatoschistus caucasicus</name>
    <dbReference type="NCBI Taxonomy" id="637954"/>
    <lineage>
        <taxon>Eukaryota</taxon>
        <taxon>Metazoa</taxon>
        <taxon>Chordata</taxon>
        <taxon>Craniata</taxon>
        <taxon>Vertebrata</taxon>
        <taxon>Euteleostomi</taxon>
        <taxon>Actinopterygii</taxon>
        <taxon>Neopterygii</taxon>
        <taxon>Teleostei</taxon>
        <taxon>Neoteleostei</taxon>
        <taxon>Acanthomorphata</taxon>
        <taxon>Gobiaria</taxon>
        <taxon>Gobiiformes</taxon>
        <taxon>Gobioidei</taxon>
        <taxon>Gobiidae</taxon>
        <taxon>Gobiinae</taxon>
        <taxon>Knipowitschia</taxon>
    </lineage>
</organism>
<dbReference type="AlphaFoldDB" id="A0AAV2LH49"/>
<feature type="region of interest" description="Disordered" evidence="1">
    <location>
        <begin position="31"/>
        <end position="99"/>
    </location>
</feature>
<keyword evidence="3" id="KW-1185">Reference proteome</keyword>
<evidence type="ECO:0000313" key="2">
    <source>
        <dbReference type="EMBL" id="CAL1599749.1"/>
    </source>
</evidence>
<reference evidence="2 3" key="1">
    <citation type="submission" date="2024-04" db="EMBL/GenBank/DDBJ databases">
        <authorList>
            <person name="Waldvogel A.-M."/>
            <person name="Schoenle A."/>
        </authorList>
    </citation>
    <scope>NUCLEOTIDE SEQUENCE [LARGE SCALE GENOMIC DNA]</scope>
</reference>
<feature type="compositionally biased region" description="Basic residues" evidence="1">
    <location>
        <begin position="48"/>
        <end position="61"/>
    </location>
</feature>
<evidence type="ECO:0000256" key="1">
    <source>
        <dbReference type="SAM" id="MobiDB-lite"/>
    </source>
</evidence>
<gene>
    <name evidence="2" type="ORF">KC01_LOCUS27962</name>
</gene>
<dbReference type="EMBL" id="OZ035845">
    <property type="protein sequence ID" value="CAL1599749.1"/>
    <property type="molecule type" value="Genomic_DNA"/>
</dbReference>
<accession>A0AAV2LH49</accession>